<dbReference type="EMBL" id="UINC01043068">
    <property type="protein sequence ID" value="SVB46567.1"/>
    <property type="molecule type" value="Genomic_DNA"/>
</dbReference>
<gene>
    <name evidence="1" type="ORF">METZ01_LOCUS199421</name>
</gene>
<proteinExistence type="predicted"/>
<name>A0A382E9M9_9ZZZZ</name>
<protein>
    <submittedName>
        <fullName evidence="1">Uncharacterized protein</fullName>
    </submittedName>
</protein>
<reference evidence="1" key="1">
    <citation type="submission" date="2018-05" db="EMBL/GenBank/DDBJ databases">
        <authorList>
            <person name="Lanie J.A."/>
            <person name="Ng W.-L."/>
            <person name="Kazmierczak K.M."/>
            <person name="Andrzejewski T.M."/>
            <person name="Davidsen T.M."/>
            <person name="Wayne K.J."/>
            <person name="Tettelin H."/>
            <person name="Glass J.I."/>
            <person name="Rusch D."/>
            <person name="Podicherti R."/>
            <person name="Tsui H.-C.T."/>
            <person name="Winkler M.E."/>
        </authorList>
    </citation>
    <scope>NUCLEOTIDE SEQUENCE</scope>
</reference>
<evidence type="ECO:0000313" key="1">
    <source>
        <dbReference type="EMBL" id="SVB46567.1"/>
    </source>
</evidence>
<accession>A0A382E9M9</accession>
<organism evidence="1">
    <name type="scientific">marine metagenome</name>
    <dbReference type="NCBI Taxonomy" id="408172"/>
    <lineage>
        <taxon>unclassified sequences</taxon>
        <taxon>metagenomes</taxon>
        <taxon>ecological metagenomes</taxon>
    </lineage>
</organism>
<sequence length="29" mass="3380">MNNYSEKLYAASKSYPTDFDSTNMVPYLE</sequence>
<dbReference type="AlphaFoldDB" id="A0A382E9M9"/>